<proteinExistence type="inferred from homology"/>
<dbReference type="SMART" id="SM00920">
    <property type="entry name" value="MHC_II_alpha"/>
    <property type="match status" value="1"/>
</dbReference>
<evidence type="ECO:0000256" key="12">
    <source>
        <dbReference type="ARBA" id="ARBA00023319"/>
    </source>
</evidence>
<dbReference type="PROSITE" id="PS50835">
    <property type="entry name" value="IG_LIKE"/>
    <property type="match status" value="1"/>
</dbReference>
<dbReference type="InterPro" id="IPR050160">
    <property type="entry name" value="MHC/Immunoglobulin"/>
</dbReference>
<name>A0A673K0E3_9TELE</name>
<dbReference type="SUPFAM" id="SSF48726">
    <property type="entry name" value="Immunoglobulin"/>
    <property type="match status" value="1"/>
</dbReference>
<dbReference type="InterPro" id="IPR036179">
    <property type="entry name" value="Ig-like_dom_sf"/>
</dbReference>
<evidence type="ECO:0000256" key="4">
    <source>
        <dbReference type="ARBA" id="ARBA00022729"/>
    </source>
</evidence>
<evidence type="ECO:0000256" key="6">
    <source>
        <dbReference type="ARBA" id="ARBA00022989"/>
    </source>
</evidence>
<dbReference type="InterPro" id="IPR003597">
    <property type="entry name" value="Ig_C1-set"/>
</dbReference>
<keyword evidence="11" id="KW-0491">MHC II</keyword>
<dbReference type="Proteomes" id="UP000472270">
    <property type="component" value="Unassembled WGS sequence"/>
</dbReference>
<evidence type="ECO:0000313" key="16">
    <source>
        <dbReference type="Proteomes" id="UP000472270"/>
    </source>
</evidence>
<dbReference type="SMART" id="SM00407">
    <property type="entry name" value="IGc1"/>
    <property type="match status" value="1"/>
</dbReference>
<protein>
    <submittedName>
        <fullName evidence="15">RLA class II histocompatibility antigen, DP alpha-1 chain-like</fullName>
    </submittedName>
</protein>
<evidence type="ECO:0000259" key="14">
    <source>
        <dbReference type="PROSITE" id="PS50835"/>
    </source>
</evidence>
<dbReference type="Gene3D" id="3.10.320.10">
    <property type="entry name" value="Class II Histocompatibility Antigen, M Beta Chain, Chain B, domain 1"/>
    <property type="match status" value="1"/>
</dbReference>
<evidence type="ECO:0000256" key="5">
    <source>
        <dbReference type="ARBA" id="ARBA00022859"/>
    </source>
</evidence>
<dbReference type="Ensembl" id="ENSSRHT00000057521.1">
    <property type="protein sequence ID" value="ENSSRHP00000055955.1"/>
    <property type="gene ID" value="ENSSRHG00000027784.1"/>
</dbReference>
<dbReference type="InterPro" id="IPR013783">
    <property type="entry name" value="Ig-like_fold"/>
</dbReference>
<feature type="transmembrane region" description="Helical" evidence="13">
    <location>
        <begin position="244"/>
        <end position="269"/>
    </location>
</feature>
<evidence type="ECO:0000256" key="9">
    <source>
        <dbReference type="ARBA" id="ARBA00023157"/>
    </source>
</evidence>
<dbReference type="InterPro" id="IPR011162">
    <property type="entry name" value="MHC_I/II-like_Ag-recog"/>
</dbReference>
<keyword evidence="6 13" id="KW-1133">Transmembrane helix</keyword>
<keyword evidence="8 13" id="KW-0472">Membrane</keyword>
<dbReference type="GO" id="GO:0002250">
    <property type="term" value="P:adaptive immune response"/>
    <property type="evidence" value="ECO:0007669"/>
    <property type="project" value="UniProtKB-KW"/>
</dbReference>
<dbReference type="Pfam" id="PF00993">
    <property type="entry name" value="MHC_II_alpha"/>
    <property type="match status" value="1"/>
</dbReference>
<dbReference type="GO" id="GO:0002504">
    <property type="term" value="P:antigen processing and presentation of peptide or polysaccharide antigen via MHC class II"/>
    <property type="evidence" value="ECO:0007669"/>
    <property type="project" value="UniProtKB-KW"/>
</dbReference>
<feature type="domain" description="Ig-like" evidence="14">
    <location>
        <begin position="140"/>
        <end position="241"/>
    </location>
</feature>
<dbReference type="PANTHER" id="PTHR19944">
    <property type="entry name" value="MHC CLASS II-RELATED"/>
    <property type="match status" value="1"/>
</dbReference>
<sequence length="292" mass="32605">MLFLLSICVKIKYVKQEKKSANGVSKKIKYNKKKKLFFYLSILIYLLSLDVCSISVLHNDFKINGCSDTEKESVCGSDGEEIWHADFIQQMGVNTLPDFADALRFPGFYESSIAAQEACKQNLAVCIKAYKSPPEEMDPPETSIYPKNDVQLGVENSLVCHVTGFFPPPVNISWTKNNVVVTEGESLSRYRPRNDGTFHIFSSVDIVPEERDIYSCTVNHRALQGQAQTKIWGVPETTAVSPRLGPAVFCGAGFTLALLGAATGIFFFIKAAATRNTDTAEKEKHFMQWTYQ</sequence>
<evidence type="ECO:0000256" key="2">
    <source>
        <dbReference type="ARBA" id="ARBA00007394"/>
    </source>
</evidence>
<evidence type="ECO:0000256" key="8">
    <source>
        <dbReference type="ARBA" id="ARBA00023136"/>
    </source>
</evidence>
<evidence type="ECO:0000256" key="10">
    <source>
        <dbReference type="ARBA" id="ARBA00023180"/>
    </source>
</evidence>
<dbReference type="AlphaFoldDB" id="A0A673K0E3"/>
<keyword evidence="9" id="KW-1015">Disulfide bond</keyword>
<comment type="subcellular location">
    <subcellularLocation>
        <location evidence="1">Membrane</location>
        <topology evidence="1">Single-pass type I membrane protein</topology>
    </subcellularLocation>
</comment>
<keyword evidence="16" id="KW-1185">Reference proteome</keyword>
<keyword evidence="12" id="KW-0393">Immunoglobulin domain</keyword>
<evidence type="ECO:0000256" key="3">
    <source>
        <dbReference type="ARBA" id="ARBA00022692"/>
    </source>
</evidence>
<dbReference type="InterPro" id="IPR003006">
    <property type="entry name" value="Ig/MHC_CS"/>
</dbReference>
<reference evidence="15" key="2">
    <citation type="submission" date="2025-09" db="UniProtKB">
        <authorList>
            <consortium name="Ensembl"/>
        </authorList>
    </citation>
    <scope>IDENTIFICATION</scope>
</reference>
<evidence type="ECO:0000256" key="13">
    <source>
        <dbReference type="SAM" id="Phobius"/>
    </source>
</evidence>
<keyword evidence="3 13" id="KW-0812">Transmembrane</keyword>
<dbReference type="PANTHER" id="PTHR19944:SF86">
    <property type="entry name" value="HLA CLASS II HISTOCOMPATIBILITY ANTIGEN, DR ALPHA CHAIN"/>
    <property type="match status" value="1"/>
</dbReference>
<dbReference type="Pfam" id="PF07654">
    <property type="entry name" value="C1-set"/>
    <property type="match status" value="1"/>
</dbReference>
<keyword evidence="10" id="KW-0325">Glycoprotein</keyword>
<keyword evidence="4" id="KW-0732">Signal</keyword>
<dbReference type="InterPro" id="IPR001003">
    <property type="entry name" value="MHC_II_a_N"/>
</dbReference>
<dbReference type="InterPro" id="IPR014745">
    <property type="entry name" value="MHC_II_a/b_N"/>
</dbReference>
<comment type="similarity">
    <text evidence="2">Belongs to the MHC class II family.</text>
</comment>
<dbReference type="Gene3D" id="2.60.40.10">
    <property type="entry name" value="Immunoglobulins"/>
    <property type="match status" value="1"/>
</dbReference>
<dbReference type="GO" id="GO:0042613">
    <property type="term" value="C:MHC class II protein complex"/>
    <property type="evidence" value="ECO:0007669"/>
    <property type="project" value="UniProtKB-KW"/>
</dbReference>
<evidence type="ECO:0000313" key="15">
    <source>
        <dbReference type="Ensembl" id="ENSSRHP00000055955.1"/>
    </source>
</evidence>
<evidence type="ECO:0000256" key="7">
    <source>
        <dbReference type="ARBA" id="ARBA00023130"/>
    </source>
</evidence>
<dbReference type="InterPro" id="IPR007110">
    <property type="entry name" value="Ig-like_dom"/>
</dbReference>
<dbReference type="PROSITE" id="PS00290">
    <property type="entry name" value="IG_MHC"/>
    <property type="match status" value="1"/>
</dbReference>
<feature type="transmembrane region" description="Helical" evidence="13">
    <location>
        <begin position="36"/>
        <end position="57"/>
    </location>
</feature>
<evidence type="ECO:0000256" key="11">
    <source>
        <dbReference type="ARBA" id="ARBA00023182"/>
    </source>
</evidence>
<evidence type="ECO:0000256" key="1">
    <source>
        <dbReference type="ARBA" id="ARBA00004479"/>
    </source>
</evidence>
<gene>
    <name evidence="15" type="primary">LOC107758411</name>
</gene>
<dbReference type="SUPFAM" id="SSF54452">
    <property type="entry name" value="MHC antigen-recognition domain"/>
    <property type="match status" value="1"/>
</dbReference>
<keyword evidence="7" id="KW-1064">Adaptive immunity</keyword>
<organism evidence="15 16">
    <name type="scientific">Sinocyclocheilus rhinocerous</name>
    <dbReference type="NCBI Taxonomy" id="307959"/>
    <lineage>
        <taxon>Eukaryota</taxon>
        <taxon>Metazoa</taxon>
        <taxon>Chordata</taxon>
        <taxon>Craniata</taxon>
        <taxon>Vertebrata</taxon>
        <taxon>Euteleostomi</taxon>
        <taxon>Actinopterygii</taxon>
        <taxon>Neopterygii</taxon>
        <taxon>Teleostei</taxon>
        <taxon>Ostariophysi</taxon>
        <taxon>Cypriniformes</taxon>
        <taxon>Cyprinidae</taxon>
        <taxon>Cyprininae</taxon>
        <taxon>Sinocyclocheilus</taxon>
    </lineage>
</organism>
<keyword evidence="5" id="KW-0391">Immunity</keyword>
<accession>A0A673K0E3</accession>
<reference evidence="15" key="1">
    <citation type="submission" date="2025-08" db="UniProtKB">
        <authorList>
            <consortium name="Ensembl"/>
        </authorList>
    </citation>
    <scope>IDENTIFICATION</scope>
</reference>